<evidence type="ECO:0000259" key="3">
    <source>
        <dbReference type="Pfam" id="PF08279"/>
    </source>
</evidence>
<evidence type="ECO:0000313" key="5">
    <source>
        <dbReference type="Proteomes" id="UP000050865"/>
    </source>
</evidence>
<dbReference type="Gene3D" id="1.10.10.10">
    <property type="entry name" value="Winged helix-like DNA-binding domain superfamily/Winged helix DNA-binding domain"/>
    <property type="match status" value="1"/>
</dbReference>
<dbReference type="AlphaFoldDB" id="A0A0R2FCU6"/>
<comment type="caution">
    <text evidence="4">The sequence shown here is derived from an EMBL/GenBank/DDBJ whole genome shotgun (WGS) entry which is preliminary data.</text>
</comment>
<keyword evidence="1" id="KW-0479">Metal-binding</keyword>
<dbReference type="InterPro" id="IPR035922">
    <property type="entry name" value="3H_dom_sf"/>
</dbReference>
<dbReference type="SUPFAM" id="SSF75500">
    <property type="entry name" value="Putative transcriptional regulator TM1602, C-terminal domain"/>
    <property type="match status" value="1"/>
</dbReference>
<keyword evidence="5" id="KW-1185">Reference proteome</keyword>
<feature type="binding site" evidence="1">
    <location>
        <position position="89"/>
    </location>
    <ligand>
        <name>Ni(2+)</name>
        <dbReference type="ChEBI" id="CHEBI:49786"/>
    </ligand>
</feature>
<dbReference type="GO" id="GO:0046872">
    <property type="term" value="F:metal ion binding"/>
    <property type="evidence" value="ECO:0007669"/>
    <property type="project" value="UniProtKB-KW"/>
</dbReference>
<protein>
    <submittedName>
        <fullName evidence="4">Small molecule binding protein</fullName>
    </submittedName>
</protein>
<dbReference type="STRING" id="1423730.FC75_GL000680"/>
<dbReference type="InterPro" id="IPR013196">
    <property type="entry name" value="HTH_11"/>
</dbReference>
<keyword evidence="1" id="KW-0533">Nickel</keyword>
<dbReference type="Pfam" id="PF02829">
    <property type="entry name" value="3H"/>
    <property type="match status" value="1"/>
</dbReference>
<dbReference type="InterPro" id="IPR026043">
    <property type="entry name" value="NadR"/>
</dbReference>
<proteinExistence type="predicted"/>
<sequence length="187" mass="20842">MSHFGLKLKPEELTFMNSAERQAQIQMQLSTAKKPITATTFADSFGVSRQTIVGDIALMRARGEELVATPRGYMYVEDSPHQAIIVCRHTPDQAGDELTRIVDNGGAALDVIVDHPLYGQLRGELQIRTHAEINLFLGRMRKNKGKMLSELTDGIHMHTIAYDTPAQLTAIKASLREAGYLYEETTR</sequence>
<dbReference type="PANTHER" id="PTHR40068">
    <property type="entry name" value="TRANSCRIPTION REPRESSOR NIAR-RELATED"/>
    <property type="match status" value="1"/>
</dbReference>
<dbReference type="EMBL" id="AYZJ01000014">
    <property type="protein sequence ID" value="KRN25318.1"/>
    <property type="molecule type" value="Genomic_DNA"/>
</dbReference>
<dbReference type="InterPro" id="IPR004173">
    <property type="entry name" value="3H_domain"/>
</dbReference>
<feature type="binding site" evidence="1">
    <location>
        <position position="158"/>
    </location>
    <ligand>
        <name>Ni(2+)</name>
        <dbReference type="ChEBI" id="CHEBI:49786"/>
    </ligand>
</feature>
<feature type="binding site" evidence="1">
    <location>
        <position position="97"/>
    </location>
    <ligand>
        <name>Ni(2+)</name>
        <dbReference type="ChEBI" id="CHEBI:49786"/>
    </ligand>
</feature>
<accession>A0A0R2FCU6</accession>
<dbReference type="SUPFAM" id="SSF46785">
    <property type="entry name" value="Winged helix' DNA-binding domain"/>
    <property type="match status" value="1"/>
</dbReference>
<organism evidence="4 5">
    <name type="scientific">Lacticaseibacillus camelliae DSM 22697 = JCM 13995</name>
    <dbReference type="NCBI Taxonomy" id="1423730"/>
    <lineage>
        <taxon>Bacteria</taxon>
        <taxon>Bacillati</taxon>
        <taxon>Bacillota</taxon>
        <taxon>Bacilli</taxon>
        <taxon>Lactobacillales</taxon>
        <taxon>Lactobacillaceae</taxon>
        <taxon>Lacticaseibacillus</taxon>
    </lineage>
</organism>
<dbReference type="InterPro" id="IPR036388">
    <property type="entry name" value="WH-like_DNA-bd_sf"/>
</dbReference>
<gene>
    <name evidence="4" type="ORF">FC75_GL000680</name>
</gene>
<dbReference type="PANTHER" id="PTHR40068:SF1">
    <property type="entry name" value="TRANSCRIPTION REPRESSOR NIAR-RELATED"/>
    <property type="match status" value="1"/>
</dbReference>
<feature type="domain" description="Helix-turn-helix type 11" evidence="3">
    <location>
        <begin position="21"/>
        <end position="73"/>
    </location>
</feature>
<feature type="binding site" evidence="1">
    <location>
        <position position="156"/>
    </location>
    <ligand>
        <name>Ni(2+)</name>
        <dbReference type="ChEBI" id="CHEBI:49786"/>
    </ligand>
</feature>
<dbReference type="PATRIC" id="fig|1423730.4.peg.710"/>
<reference evidence="4 5" key="1">
    <citation type="journal article" date="2015" name="Genome Announc.">
        <title>Expanding the biotechnology potential of lactobacilli through comparative genomics of 213 strains and associated genera.</title>
        <authorList>
            <person name="Sun Z."/>
            <person name="Harris H.M."/>
            <person name="McCann A."/>
            <person name="Guo C."/>
            <person name="Argimon S."/>
            <person name="Zhang W."/>
            <person name="Yang X."/>
            <person name="Jeffery I.B."/>
            <person name="Cooney J.C."/>
            <person name="Kagawa T.F."/>
            <person name="Liu W."/>
            <person name="Song Y."/>
            <person name="Salvetti E."/>
            <person name="Wrobel A."/>
            <person name="Rasinkangas P."/>
            <person name="Parkhill J."/>
            <person name="Rea M.C."/>
            <person name="O'Sullivan O."/>
            <person name="Ritari J."/>
            <person name="Douillard F.P."/>
            <person name="Paul Ross R."/>
            <person name="Yang R."/>
            <person name="Briner A.E."/>
            <person name="Felis G.E."/>
            <person name="de Vos W.M."/>
            <person name="Barrangou R."/>
            <person name="Klaenhammer T.R."/>
            <person name="Caufield P.W."/>
            <person name="Cui Y."/>
            <person name="Zhang H."/>
            <person name="O'Toole P.W."/>
        </authorList>
    </citation>
    <scope>NUCLEOTIDE SEQUENCE [LARGE SCALE GENOMIC DNA]</scope>
    <source>
        <strain evidence="4 5">DSM 22697</strain>
    </source>
</reference>
<dbReference type="Gene3D" id="3.30.1340.20">
    <property type="entry name" value="3H domain"/>
    <property type="match status" value="1"/>
</dbReference>
<evidence type="ECO:0000256" key="1">
    <source>
        <dbReference type="PIRSR" id="PIRSR037847-1"/>
    </source>
</evidence>
<name>A0A0R2FCU6_9LACO</name>
<dbReference type="Pfam" id="PF08279">
    <property type="entry name" value="HTH_11"/>
    <property type="match status" value="1"/>
</dbReference>
<dbReference type="InterPro" id="IPR036390">
    <property type="entry name" value="WH_DNA-bd_sf"/>
</dbReference>
<dbReference type="PIRSF" id="PIRSF037847">
    <property type="entry name" value="NiaR"/>
    <property type="match status" value="1"/>
</dbReference>
<feature type="domain" description="3H" evidence="2">
    <location>
        <begin position="85"/>
        <end position="181"/>
    </location>
</feature>
<dbReference type="Proteomes" id="UP000050865">
    <property type="component" value="Unassembled WGS sequence"/>
</dbReference>
<evidence type="ECO:0000259" key="2">
    <source>
        <dbReference type="Pfam" id="PF02829"/>
    </source>
</evidence>
<evidence type="ECO:0000313" key="4">
    <source>
        <dbReference type="EMBL" id="KRN25318.1"/>
    </source>
</evidence>